<comment type="caution">
    <text evidence="2">The sequence shown here is derived from an EMBL/GenBank/DDBJ whole genome shotgun (WGS) entry which is preliminary data.</text>
</comment>
<name>A0ABV0D848_9GAMM</name>
<keyword evidence="3" id="KW-1185">Reference proteome</keyword>
<feature type="compositionally biased region" description="Basic and acidic residues" evidence="1">
    <location>
        <begin position="22"/>
        <end position="34"/>
    </location>
</feature>
<evidence type="ECO:0000313" key="2">
    <source>
        <dbReference type="EMBL" id="MEN8625839.1"/>
    </source>
</evidence>
<proteinExistence type="predicted"/>
<dbReference type="RefSeq" id="WP_347163007.1">
    <property type="nucleotide sequence ID" value="NZ_JBDLOB010000003.1"/>
</dbReference>
<feature type="region of interest" description="Disordered" evidence="1">
    <location>
        <begin position="1"/>
        <end position="56"/>
    </location>
</feature>
<reference evidence="2 3" key="1">
    <citation type="submission" date="2024-05" db="EMBL/GenBank/DDBJ databases">
        <title>Genome sequencing of Marine Estuary Bacteria, Pseudoalteromonas distincta strain FA, Psychrobacter proteolyticus strain EA, and Shewanella baltica strain CA.</title>
        <authorList>
            <person name="Dieffenbach S.A."/>
            <person name="Maclea K.S."/>
        </authorList>
    </citation>
    <scope>NUCLEOTIDE SEQUENCE [LARGE SCALE GENOMIC DNA]</scope>
    <source>
        <strain evidence="2 3">EA</strain>
    </source>
</reference>
<gene>
    <name evidence="2" type="ORF">ABFV72_07415</name>
</gene>
<evidence type="ECO:0000256" key="1">
    <source>
        <dbReference type="SAM" id="MobiDB-lite"/>
    </source>
</evidence>
<evidence type="ECO:0000313" key="3">
    <source>
        <dbReference type="Proteomes" id="UP001414441"/>
    </source>
</evidence>
<protein>
    <submittedName>
        <fullName evidence="2">Uncharacterized protein</fullName>
    </submittedName>
</protein>
<accession>A0ABV0D848</accession>
<dbReference type="Proteomes" id="UP001414441">
    <property type="component" value="Unassembled WGS sequence"/>
</dbReference>
<organism evidence="2 3">
    <name type="scientific">Psychrobacter proteolyticus</name>
    <dbReference type="NCBI Taxonomy" id="147825"/>
    <lineage>
        <taxon>Bacteria</taxon>
        <taxon>Pseudomonadati</taxon>
        <taxon>Pseudomonadota</taxon>
        <taxon>Gammaproteobacteria</taxon>
        <taxon>Moraxellales</taxon>
        <taxon>Moraxellaceae</taxon>
        <taxon>Psychrobacter</taxon>
    </lineage>
</organism>
<sequence>MSTTNDDNSDIKQAAEQVNAQEVEKNLAENKTVDAPKSLSEEEQTPFIDDDLRTDK</sequence>
<dbReference type="EMBL" id="JBDLOB010000003">
    <property type="protein sequence ID" value="MEN8625839.1"/>
    <property type="molecule type" value="Genomic_DNA"/>
</dbReference>